<comment type="caution">
    <text evidence="2">The sequence shown here is derived from an EMBL/GenBank/DDBJ whole genome shotgun (WGS) entry which is preliminary data.</text>
</comment>
<organism evidence="2 3">
    <name type="scientific">Pseudonocardia kongjuensis</name>
    <dbReference type="NCBI Taxonomy" id="102227"/>
    <lineage>
        <taxon>Bacteria</taxon>
        <taxon>Bacillati</taxon>
        <taxon>Actinomycetota</taxon>
        <taxon>Actinomycetes</taxon>
        <taxon>Pseudonocardiales</taxon>
        <taxon>Pseudonocardiaceae</taxon>
        <taxon>Pseudonocardia</taxon>
    </lineage>
</organism>
<dbReference type="Proteomes" id="UP001501414">
    <property type="component" value="Unassembled WGS sequence"/>
</dbReference>
<feature type="region of interest" description="Disordered" evidence="1">
    <location>
        <begin position="1"/>
        <end position="58"/>
    </location>
</feature>
<reference evidence="3" key="1">
    <citation type="journal article" date="2019" name="Int. J. Syst. Evol. Microbiol.">
        <title>The Global Catalogue of Microorganisms (GCM) 10K type strain sequencing project: providing services to taxonomists for standard genome sequencing and annotation.</title>
        <authorList>
            <consortium name="The Broad Institute Genomics Platform"/>
            <consortium name="The Broad Institute Genome Sequencing Center for Infectious Disease"/>
            <person name="Wu L."/>
            <person name="Ma J."/>
        </authorList>
    </citation>
    <scope>NUCLEOTIDE SEQUENCE [LARGE SCALE GENOMIC DNA]</scope>
    <source>
        <strain evidence="3">JCM 11896</strain>
    </source>
</reference>
<keyword evidence="3" id="KW-1185">Reference proteome</keyword>
<evidence type="ECO:0000313" key="3">
    <source>
        <dbReference type="Proteomes" id="UP001501414"/>
    </source>
</evidence>
<dbReference type="EMBL" id="BAAAJK010000004">
    <property type="protein sequence ID" value="GAA1382939.1"/>
    <property type="molecule type" value="Genomic_DNA"/>
</dbReference>
<feature type="region of interest" description="Disordered" evidence="1">
    <location>
        <begin position="130"/>
        <end position="154"/>
    </location>
</feature>
<accession>A0ABP4I6M1</accession>
<proteinExistence type="predicted"/>
<name>A0ABP4I6M1_9PSEU</name>
<protein>
    <submittedName>
        <fullName evidence="2">Uncharacterized protein</fullName>
    </submittedName>
</protein>
<gene>
    <name evidence="2" type="ORF">GCM10009613_11630</name>
</gene>
<feature type="compositionally biased region" description="Basic and acidic residues" evidence="1">
    <location>
        <begin position="25"/>
        <end position="58"/>
    </location>
</feature>
<dbReference type="RefSeq" id="WP_344019055.1">
    <property type="nucleotide sequence ID" value="NZ_BAAAJK010000004.1"/>
</dbReference>
<evidence type="ECO:0000256" key="1">
    <source>
        <dbReference type="SAM" id="MobiDB-lite"/>
    </source>
</evidence>
<evidence type="ECO:0000313" key="2">
    <source>
        <dbReference type="EMBL" id="GAA1382939.1"/>
    </source>
</evidence>
<sequence>MSDESTETAVVEQDPAATETEATETEQHDDTGGDDAARARREAKSLRDRLRATEAERDGLTGRLEAMQRAEIGRLAGEKLARGADLLEIGQTPLADLIGEDGTVNADAVTAAATTLTADRGYLRRRRFEGGADGGAGLGTTATDGPSWADVLKR</sequence>